<dbReference type="InterPro" id="IPR013783">
    <property type="entry name" value="Ig-like_fold"/>
</dbReference>
<dbReference type="SMART" id="SM00303">
    <property type="entry name" value="GPS"/>
    <property type="match status" value="1"/>
</dbReference>
<feature type="transmembrane region" description="Helical" evidence="11">
    <location>
        <begin position="2949"/>
        <end position="2970"/>
    </location>
</feature>
<dbReference type="InterPro" id="IPR000203">
    <property type="entry name" value="GPS"/>
</dbReference>
<feature type="transmembrane region" description="Helical" evidence="11">
    <location>
        <begin position="3192"/>
        <end position="3213"/>
    </location>
</feature>
<dbReference type="Pfam" id="PF01477">
    <property type="entry name" value="PLAT"/>
    <property type="match status" value="1"/>
</dbReference>
<feature type="transmembrane region" description="Helical" evidence="11">
    <location>
        <begin position="3390"/>
        <end position="3412"/>
    </location>
</feature>
<feature type="compositionally biased region" description="Polar residues" evidence="10">
    <location>
        <begin position="2224"/>
        <end position="2236"/>
    </location>
</feature>
<feature type="chain" id="PRO_5002624682" evidence="12">
    <location>
        <begin position="28"/>
        <end position="3580"/>
    </location>
</feature>
<dbReference type="PROSITE" id="PS50093">
    <property type="entry name" value="PKD"/>
    <property type="match status" value="6"/>
</dbReference>
<gene>
    <name evidence="18" type="primary">REJ7</name>
</gene>
<evidence type="ECO:0000256" key="3">
    <source>
        <dbReference type="ARBA" id="ARBA00022692"/>
    </source>
</evidence>
<keyword evidence="3 11" id="KW-0812">Transmembrane</keyword>
<dbReference type="InterPro" id="IPR002889">
    <property type="entry name" value="WSC_carb-bd"/>
</dbReference>
<comment type="subcellular location">
    <subcellularLocation>
        <location evidence="1">Membrane</location>
        <topology evidence="1">Multi-pass membrane protein</topology>
    </subcellularLocation>
</comment>
<evidence type="ECO:0000259" key="13">
    <source>
        <dbReference type="PROSITE" id="PS50093"/>
    </source>
</evidence>
<proteinExistence type="evidence at transcript level"/>
<feature type="compositionally biased region" description="Polar residues" evidence="10">
    <location>
        <begin position="1894"/>
        <end position="1912"/>
    </location>
</feature>
<dbReference type="InterPro" id="IPR001024">
    <property type="entry name" value="PLAT/LH2_dom"/>
</dbReference>
<evidence type="ECO:0000259" key="15">
    <source>
        <dbReference type="PROSITE" id="PS50221"/>
    </source>
</evidence>
<feature type="compositionally biased region" description="Low complexity" evidence="10">
    <location>
        <begin position="1913"/>
        <end position="1981"/>
    </location>
</feature>
<evidence type="ECO:0000256" key="7">
    <source>
        <dbReference type="ARBA" id="ARBA00023157"/>
    </source>
</evidence>
<dbReference type="SUPFAM" id="SSF49723">
    <property type="entry name" value="Lipase/lipooxygenase domain (PLAT/LH2 domain)"/>
    <property type="match status" value="1"/>
</dbReference>
<feature type="compositionally biased region" description="Basic and acidic residues" evidence="10">
    <location>
        <begin position="2029"/>
        <end position="2038"/>
    </location>
</feature>
<dbReference type="InterPro" id="IPR002859">
    <property type="entry name" value="PKD/REJ-like"/>
</dbReference>
<evidence type="ECO:0000256" key="1">
    <source>
        <dbReference type="ARBA" id="ARBA00004141"/>
    </source>
</evidence>
<evidence type="ECO:0000256" key="5">
    <source>
        <dbReference type="ARBA" id="ARBA00022989"/>
    </source>
</evidence>
<reference evidence="18" key="1">
    <citation type="journal article" date="2007" name="BMC Genomics">
        <title>The 10 sea urchin receptor for egg jelly proteins (SpREJ) are members of the polycystic kidney disease-1 (PKD1) family.</title>
        <authorList>
            <person name="Gunaratne H.J."/>
            <person name="Moy G.W."/>
            <person name="Kinukawa M."/>
            <person name="Miyata S."/>
            <person name="Mah S.A."/>
            <person name="Vacquier V.D."/>
        </authorList>
    </citation>
    <scope>NUCLEOTIDE SEQUENCE</scope>
</reference>
<protein>
    <submittedName>
        <fullName evidence="18">Receptor for egg jelly 7</fullName>
    </submittedName>
</protein>
<comment type="caution">
    <text evidence="9">Lacks conserved residue(s) required for the propagation of feature annotation.</text>
</comment>
<dbReference type="InterPro" id="IPR057244">
    <property type="entry name" value="GAIN_B"/>
</dbReference>
<keyword evidence="12" id="KW-0732">Signal</keyword>
<evidence type="ECO:0000259" key="16">
    <source>
        <dbReference type="PROSITE" id="PS51111"/>
    </source>
</evidence>
<feature type="transmembrane region" description="Helical" evidence="11">
    <location>
        <begin position="3154"/>
        <end position="3172"/>
    </location>
</feature>
<evidence type="ECO:0000256" key="12">
    <source>
        <dbReference type="SAM" id="SignalP"/>
    </source>
</evidence>
<dbReference type="PROSITE" id="PS50221">
    <property type="entry name" value="GAIN_B"/>
    <property type="match status" value="1"/>
</dbReference>
<feature type="transmembrane region" description="Helical" evidence="11">
    <location>
        <begin position="3351"/>
        <end position="3378"/>
    </location>
</feature>
<dbReference type="PANTHER" id="PTHR46730:SF1">
    <property type="entry name" value="PLAT DOMAIN-CONTAINING PROTEIN"/>
    <property type="match status" value="1"/>
</dbReference>
<keyword evidence="8" id="KW-0325">Glycoprotein</keyword>
<evidence type="ECO:0000256" key="10">
    <source>
        <dbReference type="SAM" id="MobiDB-lite"/>
    </source>
</evidence>
<evidence type="ECO:0000256" key="11">
    <source>
        <dbReference type="SAM" id="Phobius"/>
    </source>
</evidence>
<feature type="domain" description="PKD" evidence="13">
    <location>
        <begin position="1155"/>
        <end position="1203"/>
    </location>
</feature>
<dbReference type="InterPro" id="IPR022409">
    <property type="entry name" value="PKD/Chitinase_dom"/>
</dbReference>
<dbReference type="GO" id="GO:0005929">
    <property type="term" value="C:cilium"/>
    <property type="evidence" value="ECO:0007669"/>
    <property type="project" value="UniProtKB-ARBA"/>
</dbReference>
<dbReference type="GeneID" id="575363"/>
<keyword evidence="4" id="KW-0677">Repeat</keyword>
<keyword evidence="5 11" id="KW-1133">Transmembrane helix</keyword>
<feature type="domain" description="PKD" evidence="13">
    <location>
        <begin position="1523"/>
        <end position="1578"/>
    </location>
</feature>
<organism evidence="18">
    <name type="scientific">Strongylocentrotus purpuratus</name>
    <name type="common">Purple sea urchin</name>
    <dbReference type="NCBI Taxonomy" id="7668"/>
    <lineage>
        <taxon>Eukaryota</taxon>
        <taxon>Metazoa</taxon>
        <taxon>Echinodermata</taxon>
        <taxon>Eleutherozoa</taxon>
        <taxon>Echinozoa</taxon>
        <taxon>Echinoidea</taxon>
        <taxon>Euechinoidea</taxon>
        <taxon>Echinacea</taxon>
        <taxon>Camarodonta</taxon>
        <taxon>Echinidea</taxon>
        <taxon>Strongylocentrotidae</taxon>
        <taxon>Strongylocentrotus</taxon>
    </lineage>
</organism>
<dbReference type="Pfam" id="PF02010">
    <property type="entry name" value="REJ"/>
    <property type="match status" value="2"/>
</dbReference>
<feature type="domain" description="PKD" evidence="13">
    <location>
        <begin position="1444"/>
        <end position="1501"/>
    </location>
</feature>
<keyword evidence="18" id="KW-0675">Receptor</keyword>
<sequence length="3580" mass="392828">MSVFGFSRTFTLINCLLLISVINLVSGDQWYKGCAWSNITTSDPSYVVQENVAATPTTCCSQCYQNGFVYAAIGNSSCWCGDDIDASFGVPDNNCNEICEEERPELPCGSADTVSIYGIEGPYLLHLTLSKGSATVQTGITSLFDARIELAGATDTEIGILNVATTDLQYVNFTWSINGSVVKGSIKTVTNTSTTSSLIYTFHQVGVWFIGVTASNAISQRTATTVLHVVQPVPSDLQVILRPGQGNIPSCVPEHDNLMSNLPAVAVFVDEPAEFQAYLSIGVNLTFNWWFGDDGSRVTSAPYLEDGESCDLIMCLHSHQAHVFKQEGLFTVTVNASNELGSAQKTLHVIVMNRGINNLSLSLVEGSHFTNPNTSLIFSLKMETADREQAVLSLEFDDGIVYNQSLRDVNETFISGGSANPANMYLTASYGDGCQLIVSFSHKYALSGSYGPKTRIQSNGTAYLAELSEAIVVQRSIEDVQLEASSSYPLGSEGTILAVVPFETNNMTYEWTVVLGRETIAADTMQNGSFIQAFDLEGQYIVQVTVKNLVSQSSTVKVVRVQKAITGVSISAPEEGFVVPLDQIVTFEASTESGPDPTFHWVFQNGSTYDDIGLADASGRLIFSIVNHTFTEVGDYNVSVTALNLVSEVTQRLDQSMVVQEPISGLSSQSVHPTLLNQTSQIALRVIRGSHVKFTINETGKEELLQSESTEDGMFVVTTLPSETGLHYVNITAFNNVSEASTLVTLLVQEPISNLTPNLYPLSLGKVALVTSFDGTMNSRDDILYHGVLDGMNLTTSSGVFILERDEVTENSTLIAFNLVDEKTVHVPNNASESPFLLTHPHYVEVNATTSFTLSLLSGRSIRSLEITYQYNSTSSETVTMPIRSPIPEVVWSHSSSIPGVWLLDIVAVDMDNETAQSTSVVSVQESVSDISVLGPLLSRFVWPLTTMTWELRPSSGSSIRYDWVIAPLVSNSSSDSGNYRMTTGGTNTLAYIPFSMPGTYNLTVTASNDISRTTIHTITTLREPITSLVLSSSPVLHGLNSTILFRVQGGPEFSFSIHFGDGTAAEVTSDSPDVSVESIDHSTQPATYVFALTKHYADLGEYAVAATVSNGVSDMDGSTVVRVEERITGLTILTANSWLVNAVDNITVEATVATGNDIVFTWDFNDMTGPTTVIHSNGSYSAVLHTFGMPGEYYISVSARNALQQDPLIYHYPTPFVVQQVPIALELSVYEGNNWASLEQTEAGDWETDPVVFRALCWGSHISFAFDYGDGYEEVIEGQLGLFSNYYGLGTHVYTEEGEFHVNVIAYNLLTNVSQSLGTPFIVVISPTGLYFDHPVYTFPFGNMSILTVTVDEGNNLFFNWSMGDQTNYLFAGPSVTHVYRTAASYNVTVVAFNKVQSLQTACTVDIVNFVSFVDLKVQSQLATTYTDLLFTAETPANSAKWFRWDLGNGLPIRQTSISTLTYRYALPGIYYISVEAGNHMSNATSNPVEMTLQARIGTMIITTSAPALYGQRTALEVQVYSGSNIEYFWSFGDGSPDVVTEQSVVVHLYNRTGEYFINLFAINDVRNSSASTNIFILDEPCLTPELYIVGDSSRMINFSSPVKLEIEVFIDCDITQQTTYQWSLIDAVNGSPLVLNPMIASLDKRTLYIPSHVVPIGSYTVTTEVRMNNTIVYSKTSMSLTIRESPLIAVIEGGTTRTIDRNTLAYINGGFSLDPDHPSDSDLQYNWTCHPIDIPTEPCFDPSTFSNGTAPVPSTNGSLLFPAAWLRLDLAFQFVFYLTVSKEGRQPDYVSQVLKVVSNEQIYELLVDCPSCDEGIVNSNAELTLEALCPTCGDNVTFVWELFVIWDGSTTYTSSASRCIHADGSGPADSGTTVQTTVTTLTSSHVNTVTSQVSATSNTPMQQSSSPSPVHTSNPSQSSTSSHASLTGSTGHSDGQGTSPSSGNDSSTPSTPTMSPSSSPASRSTTSSQSGPDWSSSSSIAESVAQSSFQEDFSSSSVAEYFGDEGGVFASVFEDSSTVVETKLDNHSDDLTKDDSLDAGEGGTATNKSVSAVAGRSGFLEAASSSSFAGETISSSSSTGIAEGLSSSSDAFAEAADDVSSIAESFGSSSVAEVASSSIQEEPATVDLSTMLPTSTGLLATSDLSTPSEGATSVTEEAEETTHQPSDEDSILEDYSDSNYEYPDDSSANEEESTPATRPTTTTTSSGSPTTRSSTTTPQSPGDNGNNDDGSSIQEGDDSLFEDYSSDVYEGGDSSLQSSEADGDGVANPNNPTTNEEHIVSRSSQAVVISEDSTLSGLKGKQFTLRPGILEEGRTYAVGVKIYPEDGSAGVRAEAFQYVTVNEAPKLGICSISPDSGTELDTIFSAACHSWNDEDTPLQYEVRYSLNQSDPETILYYGMDRSVRFLLPAGHAENHHNVYLKLAIVDNKGGKTSVCDIAIPVSPKPFESPENKLEYLEAVSVGRDSMLAVYVAHGDDLNVHSHVRLVAHLLNQLSHVLDEEEDKDHCHIITERCVIRSALLEGILALPIRDEYEILQVVGAINEVSSVPYELNAPCQRKVSGLLTTMATSSARCRWEEPSLARDALEVMVMVASNILESFHHNHTDDTLSPEDSRDITEQMVTAMIDMLQVHLGHMTTESESVVLTSLLLSLQGSRLSTLAGASFSAGGATFTLPPGLDALVGKPGARDSWTDRYRWNHPCYDAHMVTYVDNPFMWGQGANKVTTPVASLELYSCDDDEHSLVNVSNLPAGEEIIIDIDNLSEKLSLSYNYTFDPAFMSVHSFNVSRANIQQSAHISIKLTPIQRPIPITVLLRYGVEPTPSKYDRCWNHNDDINSIDIFLSPDSFNVSGRYYLALVDGEFGETVFRQDSDQTRQYLLKMWWGECLYWDPSEVSWSPEGCSTSSSSTFAPTQCLCTHLSSFGVSFIPILSIVTFVDMQLFVGPNENPVTYLFVAGLLGVYALLFIYCYYADRHDEKKQGLIYLKDNQPGDKQYYDITVETGFRSGAGTTARISIVLHGEEGHSETKELICEDKPIFENNSRDRFIISVPESLGNIQRLQLWHNNAGLSPGWYLSRISIRDLLTGQKWFFICERWFAVEEDDGKIERELLVVDDGVGFTKAFFAKGAQYFADYYLWSSVFTRPPYSIFTRVQRLTCCLCISMGFMCVNTLWYQELDKEDSELGVIDVSGEAVLVGIVTALVAIPINFPLIMLFRRSKPWRMPGEIGELFKHIKSSNKNQSSDKNQSDPEEQTAAQLYNLQRWAREKWKHRHKSSIFKHLSENESSRSSIDAHSYSSGFGELSSEDRFRPMFTNSDLTSPELTESWESIDTDPIPSMHHKKLKSPKIWLPHFFYFVAWGGSIFIVIASSVITIVLGLKFSYAQAIYWMQSMYFSFLQCIFITQPTVMAMLTIGKAWKHSNNIKIFDHYDDNTDLIDRRMLHRSRVQLYEQDLSKAIAARQRSRYLRFARPPQPKELQKAKEKMLKEKHMYAILRDVILFFILIFCVLWMAYGKETSLHGPLNNSVNQIFLKTTHPFTNVTTVDDLWHWLQEDMVDTLYWQRWYNGDPIAENAVRAEDVPAQ</sequence>
<feature type="compositionally biased region" description="Acidic residues" evidence="10">
    <location>
        <begin position="2169"/>
        <end position="2195"/>
    </location>
</feature>
<evidence type="ECO:0000313" key="18">
    <source>
        <dbReference type="EMBL" id="ABJ97174.1"/>
    </source>
</evidence>
<feature type="domain" description="PKD" evidence="13">
    <location>
        <begin position="585"/>
        <end position="650"/>
    </location>
</feature>
<name>A0FEM5_STRPU</name>
<dbReference type="OrthoDB" id="10044145at2759"/>
<dbReference type="PROSITE" id="PS50095">
    <property type="entry name" value="PLAT"/>
    <property type="match status" value="1"/>
</dbReference>
<dbReference type="Pfam" id="PF01825">
    <property type="entry name" value="GPS"/>
    <property type="match status" value="1"/>
</dbReference>
<comment type="similarity">
    <text evidence="2">Belongs to the polycystin family.</text>
</comment>
<dbReference type="InterPro" id="IPR014010">
    <property type="entry name" value="REJ_dom"/>
</dbReference>
<evidence type="ECO:0000259" key="14">
    <source>
        <dbReference type="PROSITE" id="PS50095"/>
    </source>
</evidence>
<evidence type="ECO:0000256" key="2">
    <source>
        <dbReference type="ARBA" id="ARBA00007200"/>
    </source>
</evidence>
<keyword evidence="6 11" id="KW-0472">Membrane</keyword>
<evidence type="ECO:0000256" key="9">
    <source>
        <dbReference type="PROSITE-ProRule" id="PRU00152"/>
    </source>
</evidence>
<feature type="transmembrane region" description="Helical" evidence="11">
    <location>
        <begin position="3491"/>
        <end position="3510"/>
    </location>
</feature>
<feature type="domain" description="WSC" evidence="17">
    <location>
        <begin position="28"/>
        <end position="120"/>
    </location>
</feature>
<dbReference type="InterPro" id="IPR035986">
    <property type="entry name" value="PKD_dom_sf"/>
</dbReference>
<feature type="region of interest" description="Disordered" evidence="10">
    <location>
        <begin position="2140"/>
        <end position="2283"/>
    </location>
</feature>
<evidence type="ECO:0000256" key="8">
    <source>
        <dbReference type="ARBA" id="ARBA00023180"/>
    </source>
</evidence>
<feature type="compositionally biased region" description="Polar residues" evidence="10">
    <location>
        <begin position="2140"/>
        <end position="2149"/>
    </location>
</feature>
<feature type="domain" description="PKD" evidence="13">
    <location>
        <begin position="1355"/>
        <end position="1403"/>
    </location>
</feature>
<dbReference type="Pfam" id="PF00801">
    <property type="entry name" value="PKD"/>
    <property type="match status" value="6"/>
</dbReference>
<dbReference type="EMBL" id="DQ988050">
    <property type="protein sequence ID" value="ABJ97174.1"/>
    <property type="molecule type" value="mRNA"/>
</dbReference>
<feature type="signal peptide" evidence="12">
    <location>
        <begin position="1"/>
        <end position="27"/>
    </location>
</feature>
<dbReference type="SMART" id="SM00321">
    <property type="entry name" value="WSC"/>
    <property type="match status" value="1"/>
</dbReference>
<dbReference type="SMART" id="SM00308">
    <property type="entry name" value="LH2"/>
    <property type="match status" value="1"/>
</dbReference>
<dbReference type="CTD" id="575363"/>
<dbReference type="KEGG" id="spu:575363"/>
<dbReference type="InterPro" id="IPR042060">
    <property type="entry name" value="PLAT_polycystin1"/>
</dbReference>
<dbReference type="CDD" id="cd00146">
    <property type="entry name" value="PKD"/>
    <property type="match status" value="6"/>
</dbReference>
<dbReference type="SUPFAM" id="SSF49299">
    <property type="entry name" value="PKD domain"/>
    <property type="match status" value="7"/>
</dbReference>
<dbReference type="CDD" id="cd01752">
    <property type="entry name" value="PLAT_polycystin"/>
    <property type="match status" value="1"/>
</dbReference>
<evidence type="ECO:0000256" key="4">
    <source>
        <dbReference type="ARBA" id="ARBA00022737"/>
    </source>
</evidence>
<feature type="compositionally biased region" description="Low complexity" evidence="10">
    <location>
        <begin position="2196"/>
        <end position="2223"/>
    </location>
</feature>
<dbReference type="InterPro" id="IPR000601">
    <property type="entry name" value="PKD_dom"/>
</dbReference>
<feature type="region of interest" description="Disordered" evidence="10">
    <location>
        <begin position="1891"/>
        <end position="1981"/>
    </location>
</feature>
<dbReference type="SMART" id="SM00089">
    <property type="entry name" value="PKD"/>
    <property type="match status" value="8"/>
</dbReference>
<dbReference type="PROSITE" id="PS51111">
    <property type="entry name" value="REJ"/>
    <property type="match status" value="1"/>
</dbReference>
<feature type="domain" description="PKD" evidence="13">
    <location>
        <begin position="282"/>
        <end position="351"/>
    </location>
</feature>
<evidence type="ECO:0000259" key="17">
    <source>
        <dbReference type="PROSITE" id="PS51212"/>
    </source>
</evidence>
<evidence type="ECO:0000256" key="6">
    <source>
        <dbReference type="ARBA" id="ARBA00023136"/>
    </source>
</evidence>
<dbReference type="Pfam" id="PF01822">
    <property type="entry name" value="WSC"/>
    <property type="match status" value="1"/>
</dbReference>
<dbReference type="PANTHER" id="PTHR46730">
    <property type="entry name" value="POLYCYSTIN-1"/>
    <property type="match status" value="1"/>
</dbReference>
<feature type="domain" description="REJ" evidence="16">
    <location>
        <begin position="1583"/>
        <end position="2385"/>
    </location>
</feature>
<dbReference type="Gene3D" id="2.60.60.20">
    <property type="entry name" value="PLAT/LH2 domain"/>
    <property type="match status" value="1"/>
</dbReference>
<feature type="compositionally biased region" description="Acidic residues" evidence="10">
    <location>
        <begin position="2237"/>
        <end position="2247"/>
    </location>
</feature>
<accession>A0FEM5</accession>
<dbReference type="PROSITE" id="PS51212">
    <property type="entry name" value="WSC"/>
    <property type="match status" value="1"/>
</dbReference>
<feature type="region of interest" description="Disordered" evidence="10">
    <location>
        <begin position="2029"/>
        <end position="2051"/>
    </location>
</feature>
<feature type="domain" description="PLAT" evidence="14">
    <location>
        <begin position="2993"/>
        <end position="3110"/>
    </location>
</feature>
<dbReference type="GO" id="GO:0016020">
    <property type="term" value="C:membrane"/>
    <property type="evidence" value="ECO:0007669"/>
    <property type="project" value="UniProtKB-SubCell"/>
</dbReference>
<dbReference type="Gene3D" id="2.60.40.10">
    <property type="entry name" value="Immunoglobulins"/>
    <property type="match status" value="5"/>
</dbReference>
<keyword evidence="7" id="KW-1015">Disulfide bond</keyword>
<dbReference type="InterPro" id="IPR036392">
    <property type="entry name" value="PLAT/LH2_dom_sf"/>
</dbReference>
<feature type="domain" description="GAIN-B" evidence="15">
    <location>
        <begin position="2782"/>
        <end position="2932"/>
    </location>
</feature>